<dbReference type="EMBL" id="LR215063">
    <property type="protein sequence ID" value="VEV55708.1"/>
    <property type="molecule type" value="Genomic_DNA"/>
</dbReference>
<dbReference type="VEuPathDB" id="PlasmoDB:PVVCY_0700840"/>
<dbReference type="InterPro" id="IPR011032">
    <property type="entry name" value="GroES-like_sf"/>
</dbReference>
<accession>A0A449BQP4</accession>
<evidence type="ECO:0000256" key="2">
    <source>
        <dbReference type="ARBA" id="ARBA00023002"/>
    </source>
</evidence>
<keyword evidence="2" id="KW-0560">Oxidoreductase</keyword>
<dbReference type="Proteomes" id="UP000290582">
    <property type="component" value="Chromosome PVVCY_07"/>
</dbReference>
<dbReference type="Gene3D" id="3.40.50.720">
    <property type="entry name" value="NAD(P)-binding Rossmann-like Domain"/>
    <property type="match status" value="2"/>
</dbReference>
<evidence type="ECO:0000256" key="1">
    <source>
        <dbReference type="ARBA" id="ARBA00022857"/>
    </source>
</evidence>
<dbReference type="GO" id="GO:0070402">
    <property type="term" value="F:NADPH binding"/>
    <property type="evidence" value="ECO:0007669"/>
    <property type="project" value="TreeGrafter"/>
</dbReference>
<dbReference type="SUPFAM" id="SSF51735">
    <property type="entry name" value="NAD(P)-binding Rossmann-fold domains"/>
    <property type="match status" value="1"/>
</dbReference>
<proteinExistence type="predicted"/>
<dbReference type="GO" id="GO:0016651">
    <property type="term" value="F:oxidoreductase activity, acting on NAD(P)H"/>
    <property type="evidence" value="ECO:0007669"/>
    <property type="project" value="TreeGrafter"/>
</dbReference>
<dbReference type="AlphaFoldDB" id="A0A449BQP4"/>
<name>A0A449BQP4_PLAVN</name>
<dbReference type="OrthoDB" id="3509362at2759"/>
<organism evidence="4 5">
    <name type="scientific">Plasmodium vinckei vinckei</name>
    <dbReference type="NCBI Taxonomy" id="54757"/>
    <lineage>
        <taxon>Eukaryota</taxon>
        <taxon>Sar</taxon>
        <taxon>Alveolata</taxon>
        <taxon>Apicomplexa</taxon>
        <taxon>Aconoidasida</taxon>
        <taxon>Haemosporida</taxon>
        <taxon>Plasmodiidae</taxon>
        <taxon>Plasmodium</taxon>
        <taxon>Plasmodium (Vinckeia)</taxon>
    </lineage>
</organism>
<reference evidence="4 5" key="1">
    <citation type="submission" date="2019-01" db="EMBL/GenBank/DDBJ databases">
        <authorList>
            <person name="Ramaprasad A."/>
        </authorList>
    </citation>
    <scope>NUCLEOTIDE SEQUENCE [LARGE SCALE GENOMIC DNA]</scope>
</reference>
<dbReference type="InterPro" id="IPR036291">
    <property type="entry name" value="NAD(P)-bd_dom_sf"/>
</dbReference>
<feature type="domain" description="Enoyl reductase (ER)" evidence="3">
    <location>
        <begin position="16"/>
        <end position="390"/>
    </location>
</feature>
<evidence type="ECO:0000313" key="4">
    <source>
        <dbReference type="EMBL" id="VEV55708.1"/>
    </source>
</evidence>
<dbReference type="SMART" id="SM00829">
    <property type="entry name" value="PKS_ER"/>
    <property type="match status" value="1"/>
</dbReference>
<gene>
    <name evidence="4" type="ORF">PVVCY_0700840</name>
</gene>
<dbReference type="SUPFAM" id="SSF50129">
    <property type="entry name" value="GroES-like"/>
    <property type="match status" value="1"/>
</dbReference>
<dbReference type="Gene3D" id="3.90.180.10">
    <property type="entry name" value="Medium-chain alcohol dehydrogenases, catalytic domain"/>
    <property type="match status" value="2"/>
</dbReference>
<sequence length="392" mass="44837">MRGVILKGVNELVFSESLAKPTLEKCSIQNQGNDLLLKVLSVGMNRIDILIKENKYPKFPKGKSLGLEVSGIVEESNSNKFKKNDIVCSLLKYNGYNEYVLANSKHTIKIDPSKISMIEAASIPESFITAYKLIYYTARFPLINNNDQIVENKENIGTLNREEETNNTTTKYTPIQENDYYYYYKQFNNQIYGSYFGRREINILVYGALSSVGINLLQLLNYEKKRNIMNINKIIAITSNETKAKMAMEFGATDYAFHTDENFVDTILNISKNINLIFDCVGGGKMFENNLKICTNDTVWVIYGLLGGPKVTNFNLAELFTKRTLLLTSTLYDRSDNFKEELIHSFQHHILPLIYNNTLKFCIHKVLPIEQIEEAHSIIKNNINIGKVVCKF</sequence>
<dbReference type="PANTHER" id="PTHR48106">
    <property type="entry name" value="QUINONE OXIDOREDUCTASE PIG3-RELATED"/>
    <property type="match status" value="1"/>
</dbReference>
<dbReference type="GeneID" id="19962529"/>
<dbReference type="Pfam" id="PF08240">
    <property type="entry name" value="ADH_N"/>
    <property type="match status" value="1"/>
</dbReference>
<dbReference type="Pfam" id="PF00107">
    <property type="entry name" value="ADH_zinc_N"/>
    <property type="match status" value="1"/>
</dbReference>
<dbReference type="InterPro" id="IPR013149">
    <property type="entry name" value="ADH-like_C"/>
</dbReference>
<evidence type="ECO:0000259" key="3">
    <source>
        <dbReference type="SMART" id="SM00829"/>
    </source>
</evidence>
<protein>
    <submittedName>
        <fullName evidence="4">Quinone oxidoreductase, putative</fullName>
    </submittedName>
</protein>
<dbReference type="RefSeq" id="XP_008626186.2">
    <property type="nucleotide sequence ID" value="XM_008627964.2"/>
</dbReference>
<dbReference type="InterPro" id="IPR013154">
    <property type="entry name" value="ADH-like_N"/>
</dbReference>
<keyword evidence="1" id="KW-0521">NADP</keyword>
<evidence type="ECO:0000313" key="5">
    <source>
        <dbReference type="Proteomes" id="UP000290582"/>
    </source>
</evidence>
<dbReference type="InterPro" id="IPR020843">
    <property type="entry name" value="ER"/>
</dbReference>
<dbReference type="PANTHER" id="PTHR48106:SF18">
    <property type="entry name" value="QUINONE OXIDOREDUCTASE PIG3"/>
    <property type="match status" value="1"/>
</dbReference>
<dbReference type="KEGG" id="pvv:PVVCY_0700840"/>